<evidence type="ECO:0000313" key="1">
    <source>
        <dbReference type="EMBL" id="CDW32087.1"/>
    </source>
</evidence>
<proteinExistence type="predicted"/>
<accession>A0A0K2U2C1</accession>
<dbReference type="EMBL" id="HACA01014726">
    <property type="protein sequence ID" value="CDW32087.1"/>
    <property type="molecule type" value="Transcribed_RNA"/>
</dbReference>
<dbReference type="AlphaFoldDB" id="A0A0K2U2C1"/>
<feature type="non-terminal residue" evidence="1">
    <location>
        <position position="1"/>
    </location>
</feature>
<organism evidence="1">
    <name type="scientific">Lepeophtheirus salmonis</name>
    <name type="common">Salmon louse</name>
    <name type="synonym">Caligus salmonis</name>
    <dbReference type="NCBI Taxonomy" id="72036"/>
    <lineage>
        <taxon>Eukaryota</taxon>
        <taxon>Metazoa</taxon>
        <taxon>Ecdysozoa</taxon>
        <taxon>Arthropoda</taxon>
        <taxon>Crustacea</taxon>
        <taxon>Multicrustacea</taxon>
        <taxon>Hexanauplia</taxon>
        <taxon>Copepoda</taxon>
        <taxon>Siphonostomatoida</taxon>
        <taxon>Caligidae</taxon>
        <taxon>Lepeophtheirus</taxon>
    </lineage>
</organism>
<name>A0A0K2U2C1_LEPSM</name>
<sequence length="66" mass="8131">FLFFLHCLMQTSINEGVCTLWLFKIHISLMFFDLLRWSKKGRDHCNLNHYSHPFTPKLDRIRFRLF</sequence>
<protein>
    <submittedName>
        <fullName evidence="1">Uncharacterized protein</fullName>
    </submittedName>
</protein>
<reference evidence="1" key="1">
    <citation type="submission" date="2014-05" db="EMBL/GenBank/DDBJ databases">
        <authorList>
            <person name="Chronopoulou M."/>
        </authorList>
    </citation>
    <scope>NUCLEOTIDE SEQUENCE</scope>
    <source>
        <tissue evidence="1">Whole organism</tissue>
    </source>
</reference>